<organism evidence="3 4">
    <name type="scientific">Dichanthelium oligosanthes</name>
    <dbReference type="NCBI Taxonomy" id="888268"/>
    <lineage>
        <taxon>Eukaryota</taxon>
        <taxon>Viridiplantae</taxon>
        <taxon>Streptophyta</taxon>
        <taxon>Embryophyta</taxon>
        <taxon>Tracheophyta</taxon>
        <taxon>Spermatophyta</taxon>
        <taxon>Magnoliopsida</taxon>
        <taxon>Liliopsida</taxon>
        <taxon>Poales</taxon>
        <taxon>Poaceae</taxon>
        <taxon>PACMAD clade</taxon>
        <taxon>Panicoideae</taxon>
        <taxon>Panicodae</taxon>
        <taxon>Paniceae</taxon>
        <taxon>Dichantheliinae</taxon>
        <taxon>Dichanthelium</taxon>
    </lineage>
</organism>
<proteinExistence type="predicted"/>
<protein>
    <recommendedName>
        <fullName evidence="2">Jacalin-type lectin domain-containing protein</fullName>
    </recommendedName>
</protein>
<dbReference type="OrthoDB" id="1901752at2759"/>
<gene>
    <name evidence="3" type="ORF">BAE44_0025402</name>
</gene>
<dbReference type="InterPro" id="IPR033734">
    <property type="entry name" value="Jacalin-like_lectin_dom_plant"/>
</dbReference>
<reference evidence="3 4" key="1">
    <citation type="submission" date="2016-09" db="EMBL/GenBank/DDBJ databases">
        <title>The draft genome of Dichanthelium oligosanthes: A C3 panicoid grass species.</title>
        <authorList>
            <person name="Studer A.J."/>
            <person name="Schnable J.C."/>
            <person name="Brutnell T.P."/>
        </authorList>
    </citation>
    <scope>NUCLEOTIDE SEQUENCE [LARGE SCALE GENOMIC DNA]</scope>
    <source>
        <strain evidence="4">cv. Kellogg 1175</strain>
        <tissue evidence="3">Leaf</tissue>
    </source>
</reference>
<dbReference type="CDD" id="cd09612">
    <property type="entry name" value="Jacalin"/>
    <property type="match status" value="1"/>
</dbReference>
<dbReference type="InterPro" id="IPR036404">
    <property type="entry name" value="Jacalin-like_lectin_dom_sf"/>
</dbReference>
<evidence type="ECO:0000313" key="4">
    <source>
        <dbReference type="Proteomes" id="UP000095767"/>
    </source>
</evidence>
<evidence type="ECO:0000256" key="1">
    <source>
        <dbReference type="ARBA" id="ARBA00022734"/>
    </source>
</evidence>
<dbReference type="GO" id="GO:0030246">
    <property type="term" value="F:carbohydrate binding"/>
    <property type="evidence" value="ECO:0007669"/>
    <property type="project" value="UniProtKB-KW"/>
</dbReference>
<dbReference type="EMBL" id="LWDX02072901">
    <property type="protein sequence ID" value="OEL13578.1"/>
    <property type="molecule type" value="Genomic_DNA"/>
</dbReference>
<dbReference type="AlphaFoldDB" id="A0A1E5UL76"/>
<name>A0A1E5UL76_9POAL</name>
<dbReference type="InterPro" id="IPR001229">
    <property type="entry name" value="Jacalin-like_lectin_dom"/>
</dbReference>
<dbReference type="Gene3D" id="2.100.10.30">
    <property type="entry name" value="Jacalin-like lectin domain"/>
    <property type="match status" value="1"/>
</dbReference>
<sequence>VIKIRESAAIDFIEYTYLDQYGVKHTEGPWGGSAGPFVSTVRLDPTEIVKEVLGTVGQVKGSDVIRSLIFFTNLRTYGPYGKPSENPFSLPEKDEGGSVVGFIART</sequence>
<dbReference type="PANTHER" id="PTHR46506">
    <property type="entry name" value="OS05G0143600 PROTEIN"/>
    <property type="match status" value="1"/>
</dbReference>
<dbReference type="Pfam" id="PF01419">
    <property type="entry name" value="Jacalin"/>
    <property type="match status" value="1"/>
</dbReference>
<keyword evidence="4" id="KW-1185">Reference proteome</keyword>
<dbReference type="PROSITE" id="PS51752">
    <property type="entry name" value="JACALIN_LECTIN"/>
    <property type="match status" value="1"/>
</dbReference>
<evidence type="ECO:0000259" key="2">
    <source>
        <dbReference type="PROSITE" id="PS51752"/>
    </source>
</evidence>
<feature type="domain" description="Jacalin-type lectin" evidence="2">
    <location>
        <begin position="1"/>
        <end position="106"/>
    </location>
</feature>
<evidence type="ECO:0000313" key="3">
    <source>
        <dbReference type="EMBL" id="OEL13578.1"/>
    </source>
</evidence>
<accession>A0A1E5UL76</accession>
<dbReference type="Proteomes" id="UP000095767">
    <property type="component" value="Unassembled WGS sequence"/>
</dbReference>
<comment type="caution">
    <text evidence="3">The sequence shown here is derived from an EMBL/GenBank/DDBJ whole genome shotgun (WGS) entry which is preliminary data.</text>
</comment>
<feature type="non-terminal residue" evidence="3">
    <location>
        <position position="1"/>
    </location>
</feature>
<dbReference type="SUPFAM" id="SSF51101">
    <property type="entry name" value="Mannose-binding lectins"/>
    <property type="match status" value="1"/>
</dbReference>
<keyword evidence="1" id="KW-0430">Lectin</keyword>